<keyword evidence="3 9" id="KW-0813">Transport</keyword>
<evidence type="ECO:0000256" key="5">
    <source>
        <dbReference type="ARBA" id="ARBA00022989"/>
    </source>
</evidence>
<dbReference type="OrthoDB" id="10960at2157"/>
<dbReference type="GeneID" id="24862398"/>
<feature type="transmembrane region" description="Helical" evidence="9">
    <location>
        <begin position="329"/>
        <end position="348"/>
    </location>
</feature>
<keyword evidence="7 9" id="KW-0924">Ammonia transport</keyword>
<protein>
    <recommendedName>
        <fullName evidence="9">Ammonium transporter</fullName>
    </recommendedName>
</protein>
<evidence type="ECO:0000259" key="10">
    <source>
        <dbReference type="Pfam" id="PF00909"/>
    </source>
</evidence>
<reference evidence="11 12" key="1">
    <citation type="submission" date="2014-07" db="EMBL/GenBank/DDBJ databases">
        <title>Methanogenic archaea and the global carbon cycle.</title>
        <authorList>
            <person name="Henriksen J.R."/>
            <person name="Luke J."/>
            <person name="Reinhart S."/>
            <person name="Benedict M.N."/>
            <person name="Youngblut N.D."/>
            <person name="Metcalf M.E."/>
            <person name="Whitaker R.J."/>
            <person name="Metcalf W.W."/>
        </authorList>
    </citation>
    <scope>NUCLEOTIDE SEQUENCE [LARGE SCALE GENOMIC DNA]</scope>
    <source>
        <strain evidence="11 12">T4/M</strain>
    </source>
</reference>
<feature type="transmembrane region" description="Helical" evidence="9">
    <location>
        <begin position="44"/>
        <end position="64"/>
    </location>
</feature>
<name>A0A0E3P8B0_9EURY</name>
<gene>
    <name evidence="11" type="ORF">MSSIT_3475</name>
</gene>
<dbReference type="Gene3D" id="1.10.3430.10">
    <property type="entry name" value="Ammonium transporter AmtB like domains"/>
    <property type="match status" value="1"/>
</dbReference>
<sequence length="469" mass="49353">MLKNVQKLGKFLIIICMIFIALSSPAFAATAEENAVAIEGVQTALTFVWLLIASGLVFFMHAGFSLVETGLTRSKNTVNILMKNFMTIVLGILVYWAVGWGVMYGADAAGLIGTDQFFLSGADNALWNGWFFQMVFAATGATIVSGAMAERTNFKAYLIYCIMMVAVIYPVYGHWVWSGADMALLTGADSPIVQAIGVASHDFAGSGVVHSIGGYSALAGVILVGARIGKFKDGKAVPIPGHNLTIAFLGTLILALGWIGFNGGSTLDGNDPYMNLVVVNTFLAAAAGAVVTMFITWMKTGKPDPSLTANGLLGGLVAITAPCGSVNNWAAIIIGAIAGIIIYAGVMFNENTLKVDDPVGAIAVHGYCGSWGLISVGLFSIGIGNGILADAAYAAEVPGLFYGGGISLLLIQLISVLCSIVWAFGISFIIFKILDAVVGLRVSEEEEILGLDICEHGIRAYPEYLMREE</sequence>
<dbReference type="GO" id="GO:0097272">
    <property type="term" value="P:ammonium homeostasis"/>
    <property type="evidence" value="ECO:0007669"/>
    <property type="project" value="TreeGrafter"/>
</dbReference>
<dbReference type="RefSeq" id="WP_048173912.1">
    <property type="nucleotide sequence ID" value="NZ_CP009506.1"/>
</dbReference>
<feature type="transmembrane region" description="Helical" evidence="9">
    <location>
        <begin position="360"/>
        <end position="388"/>
    </location>
</feature>
<evidence type="ECO:0000256" key="1">
    <source>
        <dbReference type="ARBA" id="ARBA00004141"/>
    </source>
</evidence>
<dbReference type="NCBIfam" id="TIGR00836">
    <property type="entry name" value="amt"/>
    <property type="match status" value="1"/>
</dbReference>
<feature type="transmembrane region" description="Helical" evidence="9">
    <location>
        <begin position="241"/>
        <end position="261"/>
    </location>
</feature>
<dbReference type="PROSITE" id="PS01219">
    <property type="entry name" value="AMMONIUM_TRANSP"/>
    <property type="match status" value="1"/>
</dbReference>
<dbReference type="PANTHER" id="PTHR11730:SF6">
    <property type="entry name" value="AMMONIUM TRANSPORTER"/>
    <property type="match status" value="1"/>
</dbReference>
<feature type="domain" description="Ammonium transporter AmtB-like" evidence="10">
    <location>
        <begin position="48"/>
        <end position="461"/>
    </location>
</feature>
<feature type="transmembrane region" description="Helical" evidence="9">
    <location>
        <begin position="85"/>
        <end position="106"/>
    </location>
</feature>
<dbReference type="PANTHER" id="PTHR11730">
    <property type="entry name" value="AMMONIUM TRANSPORTER"/>
    <property type="match status" value="1"/>
</dbReference>
<dbReference type="EMBL" id="CP009506">
    <property type="protein sequence ID" value="AKB30194.1"/>
    <property type="molecule type" value="Genomic_DNA"/>
</dbReference>
<feature type="transmembrane region" description="Helical" evidence="9">
    <location>
        <begin position="212"/>
        <end position="229"/>
    </location>
</feature>
<dbReference type="Pfam" id="PF00909">
    <property type="entry name" value="Ammonium_transp"/>
    <property type="match status" value="1"/>
</dbReference>
<feature type="transmembrane region" description="Helical" evidence="9">
    <location>
        <begin position="126"/>
        <end position="145"/>
    </location>
</feature>
<feature type="transmembrane region" description="Helical" evidence="9">
    <location>
        <begin position="307"/>
        <end position="323"/>
    </location>
</feature>
<evidence type="ECO:0000256" key="6">
    <source>
        <dbReference type="ARBA" id="ARBA00023136"/>
    </source>
</evidence>
<dbReference type="KEGG" id="msw:MSSIT_3475"/>
<dbReference type="PATRIC" id="fig|1434120.4.peg.4497"/>
<organism evidence="11 12">
    <name type="scientific">Methanosarcina siciliae T4/M</name>
    <dbReference type="NCBI Taxonomy" id="1434120"/>
    <lineage>
        <taxon>Archaea</taxon>
        <taxon>Methanobacteriati</taxon>
        <taxon>Methanobacteriota</taxon>
        <taxon>Stenosarchaea group</taxon>
        <taxon>Methanomicrobia</taxon>
        <taxon>Methanosarcinales</taxon>
        <taxon>Methanosarcinaceae</taxon>
        <taxon>Methanosarcina</taxon>
    </lineage>
</organism>
<evidence type="ECO:0000256" key="2">
    <source>
        <dbReference type="ARBA" id="ARBA00005887"/>
    </source>
</evidence>
<accession>A0A0E3P8B0</accession>
<evidence type="ECO:0000256" key="3">
    <source>
        <dbReference type="ARBA" id="ARBA00022448"/>
    </source>
</evidence>
<keyword evidence="12" id="KW-1185">Reference proteome</keyword>
<proteinExistence type="inferred from homology"/>
<evidence type="ECO:0000256" key="4">
    <source>
        <dbReference type="ARBA" id="ARBA00022692"/>
    </source>
</evidence>
<evidence type="ECO:0000313" key="12">
    <source>
        <dbReference type="Proteomes" id="UP000033111"/>
    </source>
</evidence>
<dbReference type="AlphaFoldDB" id="A0A0E3P8B0"/>
<dbReference type="SUPFAM" id="SSF111352">
    <property type="entry name" value="Ammonium transporter"/>
    <property type="match status" value="1"/>
</dbReference>
<dbReference type="InterPro" id="IPR001905">
    <property type="entry name" value="Ammonium_transpt"/>
</dbReference>
<evidence type="ECO:0000256" key="8">
    <source>
        <dbReference type="ARBA" id="ARBA00045370"/>
    </source>
</evidence>
<dbReference type="HOGENOM" id="CLU_000445_33_1_2"/>
<evidence type="ECO:0000313" key="11">
    <source>
        <dbReference type="EMBL" id="AKB30194.1"/>
    </source>
</evidence>
<dbReference type="GO" id="GO:0008519">
    <property type="term" value="F:ammonium channel activity"/>
    <property type="evidence" value="ECO:0007669"/>
    <property type="project" value="InterPro"/>
</dbReference>
<comment type="similarity">
    <text evidence="2 9">Belongs to the ammonia transporter channel (TC 1.A.11.2) family.</text>
</comment>
<keyword evidence="4 9" id="KW-0812">Transmembrane</keyword>
<dbReference type="GO" id="GO:0005886">
    <property type="term" value="C:plasma membrane"/>
    <property type="evidence" value="ECO:0007669"/>
    <property type="project" value="UniProtKB-SubCell"/>
</dbReference>
<dbReference type="Proteomes" id="UP000033111">
    <property type="component" value="Chromosome"/>
</dbReference>
<keyword evidence="6 9" id="KW-0472">Membrane</keyword>
<evidence type="ECO:0000256" key="7">
    <source>
        <dbReference type="ARBA" id="ARBA00023177"/>
    </source>
</evidence>
<feature type="transmembrane region" description="Helical" evidence="9">
    <location>
        <begin position="273"/>
        <end position="295"/>
    </location>
</feature>
<dbReference type="InterPro" id="IPR018047">
    <property type="entry name" value="Ammonium_transpt_CS"/>
</dbReference>
<dbReference type="InterPro" id="IPR024041">
    <property type="entry name" value="NH4_transpt_AmtB-like_dom"/>
</dbReference>
<evidence type="ECO:0000256" key="9">
    <source>
        <dbReference type="RuleBase" id="RU362002"/>
    </source>
</evidence>
<feature type="transmembrane region" description="Helical" evidence="9">
    <location>
        <begin position="157"/>
        <end position="177"/>
    </location>
</feature>
<dbReference type="InterPro" id="IPR029020">
    <property type="entry name" value="Ammonium/urea_transptr"/>
</dbReference>
<keyword evidence="5 9" id="KW-1133">Transmembrane helix</keyword>
<comment type="subcellular location">
    <subcellularLocation>
        <location evidence="9">Cell membrane</location>
        <topology evidence="9">Multi-pass membrane protein</topology>
    </subcellularLocation>
    <subcellularLocation>
        <location evidence="1">Membrane</location>
        <topology evidence="1">Multi-pass membrane protein</topology>
    </subcellularLocation>
</comment>
<comment type="function">
    <text evidence="8">Involved in the uptake of ammonium/ammonia (NH(4)(+)/NH(3)). Transport is electrogenic.</text>
</comment>
<feature type="transmembrane region" description="Helical" evidence="9">
    <location>
        <begin position="400"/>
        <end position="431"/>
    </location>
</feature>